<protein>
    <recommendedName>
        <fullName evidence="8">CASP-like protein</fullName>
    </recommendedName>
</protein>
<dbReference type="InterPro" id="IPR006702">
    <property type="entry name" value="CASP_dom"/>
</dbReference>
<gene>
    <name evidence="10" type="ORF">PanWU01x14_146130</name>
</gene>
<comment type="similarity">
    <text evidence="2 8">Belongs to the Casparian strip membrane proteins (CASP) family.</text>
</comment>
<evidence type="ECO:0000256" key="5">
    <source>
        <dbReference type="ARBA" id="ARBA00022692"/>
    </source>
</evidence>
<comment type="caution">
    <text evidence="10">The sequence shown here is derived from an EMBL/GenBank/DDBJ whole genome shotgun (WGS) entry which is preliminary data.</text>
</comment>
<feature type="transmembrane region" description="Helical" evidence="8">
    <location>
        <begin position="117"/>
        <end position="144"/>
    </location>
</feature>
<comment type="subcellular location">
    <subcellularLocation>
        <location evidence="1 8">Cell membrane</location>
        <topology evidence="1 8">Multi-pass membrane protein</topology>
    </subcellularLocation>
</comment>
<sequence length="213" mass="23619">MAPEVDKSSFSVQQETSMGVLISQQPRSSAVFIAQVSLRILAILLALAAISVIVTDTQTITLFGFQLKSRYSYSSAFRFLLGADAVLCVSSALSLIFLYGLYLKRSEPETESQLPKFFFLFVHDTVLLVLVVAGCAAASAIGYVGRRGEPHMTWQAVCKQVPKFCNKMMVGLLLSYMAFFAYFLLTLLSAHRLMTRSTHWAQLRPTQSQNSSH</sequence>
<dbReference type="NCBIfam" id="TIGR01569">
    <property type="entry name" value="A_tha_TIGR01569"/>
    <property type="match status" value="1"/>
</dbReference>
<organism evidence="10 11">
    <name type="scientific">Parasponia andersonii</name>
    <name type="common">Sponia andersonii</name>
    <dbReference type="NCBI Taxonomy" id="3476"/>
    <lineage>
        <taxon>Eukaryota</taxon>
        <taxon>Viridiplantae</taxon>
        <taxon>Streptophyta</taxon>
        <taxon>Embryophyta</taxon>
        <taxon>Tracheophyta</taxon>
        <taxon>Spermatophyta</taxon>
        <taxon>Magnoliopsida</taxon>
        <taxon>eudicotyledons</taxon>
        <taxon>Gunneridae</taxon>
        <taxon>Pentapetalae</taxon>
        <taxon>rosids</taxon>
        <taxon>fabids</taxon>
        <taxon>Rosales</taxon>
        <taxon>Cannabaceae</taxon>
        <taxon>Parasponia</taxon>
    </lineage>
</organism>
<keyword evidence="7 8" id="KW-0472">Membrane</keyword>
<evidence type="ECO:0000259" key="9">
    <source>
        <dbReference type="Pfam" id="PF04535"/>
    </source>
</evidence>
<dbReference type="Proteomes" id="UP000237105">
    <property type="component" value="Unassembled WGS sequence"/>
</dbReference>
<dbReference type="PANTHER" id="PTHR36488:SF8">
    <property type="entry name" value="CASP-LIKE PROTEIN 1U1"/>
    <property type="match status" value="1"/>
</dbReference>
<feature type="transmembrane region" description="Helical" evidence="8">
    <location>
        <begin position="169"/>
        <end position="190"/>
    </location>
</feature>
<feature type="transmembrane region" description="Helical" evidence="8">
    <location>
        <begin position="76"/>
        <end position="102"/>
    </location>
</feature>
<dbReference type="STRING" id="3476.A0A2P5CJQ1"/>
<evidence type="ECO:0000256" key="1">
    <source>
        <dbReference type="ARBA" id="ARBA00004651"/>
    </source>
</evidence>
<dbReference type="InterPro" id="IPR006459">
    <property type="entry name" value="CASP/CASPL"/>
</dbReference>
<reference evidence="11" key="1">
    <citation type="submission" date="2016-06" db="EMBL/GenBank/DDBJ databases">
        <title>Parallel loss of symbiosis genes in relatives of nitrogen-fixing non-legume Parasponia.</title>
        <authorList>
            <person name="Van Velzen R."/>
            <person name="Holmer R."/>
            <person name="Bu F."/>
            <person name="Rutten L."/>
            <person name="Van Zeijl A."/>
            <person name="Liu W."/>
            <person name="Santuari L."/>
            <person name="Cao Q."/>
            <person name="Sharma T."/>
            <person name="Shen D."/>
            <person name="Roswanjaya Y."/>
            <person name="Wardhani T."/>
            <person name="Kalhor M.S."/>
            <person name="Jansen J."/>
            <person name="Van den Hoogen J."/>
            <person name="Gungor B."/>
            <person name="Hartog M."/>
            <person name="Hontelez J."/>
            <person name="Verver J."/>
            <person name="Yang W.-C."/>
            <person name="Schijlen E."/>
            <person name="Repin R."/>
            <person name="Schilthuizen M."/>
            <person name="Schranz E."/>
            <person name="Heidstra R."/>
            <person name="Miyata K."/>
            <person name="Fedorova E."/>
            <person name="Kohlen W."/>
            <person name="Bisseling T."/>
            <person name="Smit S."/>
            <person name="Geurts R."/>
        </authorList>
    </citation>
    <scope>NUCLEOTIDE SEQUENCE [LARGE SCALE GENOMIC DNA]</scope>
    <source>
        <strain evidence="11">cv. WU1-14</strain>
    </source>
</reference>
<feature type="domain" description="Casparian strip membrane protein" evidence="9">
    <location>
        <begin position="30"/>
        <end position="181"/>
    </location>
</feature>
<evidence type="ECO:0000256" key="7">
    <source>
        <dbReference type="ARBA" id="ARBA00023136"/>
    </source>
</evidence>
<evidence type="ECO:0000256" key="8">
    <source>
        <dbReference type="RuleBase" id="RU361233"/>
    </source>
</evidence>
<accession>A0A2P5CJQ1</accession>
<proteinExistence type="inferred from homology"/>
<name>A0A2P5CJQ1_PARAD</name>
<evidence type="ECO:0000313" key="10">
    <source>
        <dbReference type="EMBL" id="PON61236.1"/>
    </source>
</evidence>
<dbReference type="OrthoDB" id="992805at2759"/>
<dbReference type="Pfam" id="PF04535">
    <property type="entry name" value="CASP_dom"/>
    <property type="match status" value="1"/>
</dbReference>
<dbReference type="EMBL" id="JXTB01000122">
    <property type="protein sequence ID" value="PON61236.1"/>
    <property type="molecule type" value="Genomic_DNA"/>
</dbReference>
<evidence type="ECO:0000313" key="11">
    <source>
        <dbReference type="Proteomes" id="UP000237105"/>
    </source>
</evidence>
<dbReference type="GO" id="GO:0005886">
    <property type="term" value="C:plasma membrane"/>
    <property type="evidence" value="ECO:0007669"/>
    <property type="project" value="UniProtKB-SubCell"/>
</dbReference>
<evidence type="ECO:0000256" key="3">
    <source>
        <dbReference type="ARBA" id="ARBA00011489"/>
    </source>
</evidence>
<dbReference type="InterPro" id="IPR044173">
    <property type="entry name" value="CASPL"/>
</dbReference>
<feature type="transmembrane region" description="Helical" evidence="8">
    <location>
        <begin position="32"/>
        <end position="55"/>
    </location>
</feature>
<keyword evidence="11" id="KW-1185">Reference proteome</keyword>
<keyword evidence="6 8" id="KW-1133">Transmembrane helix</keyword>
<dbReference type="AlphaFoldDB" id="A0A2P5CJQ1"/>
<keyword evidence="4 8" id="KW-1003">Cell membrane</keyword>
<evidence type="ECO:0000256" key="6">
    <source>
        <dbReference type="ARBA" id="ARBA00022989"/>
    </source>
</evidence>
<keyword evidence="5 8" id="KW-0812">Transmembrane</keyword>
<evidence type="ECO:0000256" key="4">
    <source>
        <dbReference type="ARBA" id="ARBA00022475"/>
    </source>
</evidence>
<dbReference type="PANTHER" id="PTHR36488">
    <property type="entry name" value="CASP-LIKE PROTEIN 1U1"/>
    <property type="match status" value="1"/>
</dbReference>
<comment type="subunit">
    <text evidence="3 8">Homodimer and heterodimers.</text>
</comment>
<evidence type="ECO:0000256" key="2">
    <source>
        <dbReference type="ARBA" id="ARBA00007651"/>
    </source>
</evidence>